<keyword evidence="2 5" id="KW-0689">Ribosomal protein</keyword>
<proteinExistence type="inferred from homology"/>
<evidence type="ECO:0000256" key="4">
    <source>
        <dbReference type="SAM" id="MobiDB-lite"/>
    </source>
</evidence>
<dbReference type="SMART" id="SM01405">
    <property type="entry name" value="Ribosomal_S6e"/>
    <property type="match status" value="1"/>
</dbReference>
<dbReference type="PANTHER" id="PTHR11502">
    <property type="entry name" value="40S RIBOSOMAL PROTEIN S6"/>
    <property type="match status" value="1"/>
</dbReference>
<dbReference type="GO" id="GO:0003735">
    <property type="term" value="F:structural constituent of ribosome"/>
    <property type="evidence" value="ECO:0007669"/>
    <property type="project" value="InterPro"/>
</dbReference>
<dbReference type="InterPro" id="IPR001377">
    <property type="entry name" value="Ribosomal_eS6"/>
</dbReference>
<comment type="similarity">
    <text evidence="1">Belongs to the eukaryotic ribosomal protein eS6 family.</text>
</comment>
<feature type="non-terminal residue" evidence="5">
    <location>
        <position position="1"/>
    </location>
</feature>
<dbReference type="Pfam" id="PF01092">
    <property type="entry name" value="Ribosomal_S6e"/>
    <property type="match status" value="1"/>
</dbReference>
<sequence>ESASGRRSEGSSWGPPGYAFRLTGGTDRSGFALRSDVPGGRQLRLYVGDGFGFEAPRHGMHRRRTFRGNTISEETVQVNLVVEQKGPKPLSELFVPVAAPTS</sequence>
<evidence type="ECO:0000256" key="3">
    <source>
        <dbReference type="ARBA" id="ARBA00023274"/>
    </source>
</evidence>
<dbReference type="EMBL" id="AUZY01008246">
    <property type="protein sequence ID" value="EQD46586.1"/>
    <property type="molecule type" value="Genomic_DNA"/>
</dbReference>
<dbReference type="GO" id="GO:1990904">
    <property type="term" value="C:ribonucleoprotein complex"/>
    <property type="evidence" value="ECO:0007669"/>
    <property type="project" value="UniProtKB-KW"/>
</dbReference>
<name>T0ZEM1_9ZZZZ</name>
<dbReference type="GO" id="GO:0005840">
    <property type="term" value="C:ribosome"/>
    <property type="evidence" value="ECO:0007669"/>
    <property type="project" value="UniProtKB-KW"/>
</dbReference>
<evidence type="ECO:0000313" key="5">
    <source>
        <dbReference type="EMBL" id="EQD46586.1"/>
    </source>
</evidence>
<keyword evidence="3" id="KW-0687">Ribonucleoprotein</keyword>
<comment type="caution">
    <text evidence="5">The sequence shown here is derived from an EMBL/GenBank/DDBJ whole genome shotgun (WGS) entry which is preliminary data.</text>
</comment>
<accession>T0ZEM1</accession>
<reference evidence="5" key="2">
    <citation type="journal article" date="2014" name="ISME J.">
        <title>Microbial stratification in low pH oxic and suboxic macroscopic growths along an acid mine drainage.</title>
        <authorList>
            <person name="Mendez-Garcia C."/>
            <person name="Mesa V."/>
            <person name="Sprenger R.R."/>
            <person name="Richter M."/>
            <person name="Diez M.S."/>
            <person name="Solano J."/>
            <person name="Bargiela R."/>
            <person name="Golyshina O.V."/>
            <person name="Manteca A."/>
            <person name="Ramos J.L."/>
            <person name="Gallego J.R."/>
            <person name="Llorente I."/>
            <person name="Martins Dos Santos V.A."/>
            <person name="Jensen O.N."/>
            <person name="Pelaez A.I."/>
            <person name="Sanchez J."/>
            <person name="Ferrer M."/>
        </authorList>
    </citation>
    <scope>NUCLEOTIDE SEQUENCE</scope>
</reference>
<gene>
    <name evidence="5" type="ORF">B1B_12584</name>
</gene>
<reference evidence="5" key="1">
    <citation type="submission" date="2013-08" db="EMBL/GenBank/DDBJ databases">
        <authorList>
            <person name="Mendez C."/>
            <person name="Richter M."/>
            <person name="Ferrer M."/>
            <person name="Sanchez J."/>
        </authorList>
    </citation>
    <scope>NUCLEOTIDE SEQUENCE</scope>
</reference>
<protein>
    <submittedName>
        <fullName evidence="5">Ribosomal protein S6e</fullName>
    </submittedName>
</protein>
<dbReference type="AlphaFoldDB" id="T0ZEM1"/>
<evidence type="ECO:0000256" key="2">
    <source>
        <dbReference type="ARBA" id="ARBA00022980"/>
    </source>
</evidence>
<feature type="region of interest" description="Disordered" evidence="4">
    <location>
        <begin position="1"/>
        <end position="27"/>
    </location>
</feature>
<dbReference type="GO" id="GO:0006412">
    <property type="term" value="P:translation"/>
    <property type="evidence" value="ECO:0007669"/>
    <property type="project" value="InterPro"/>
</dbReference>
<evidence type="ECO:0000256" key="1">
    <source>
        <dbReference type="ARBA" id="ARBA00009312"/>
    </source>
</evidence>
<organism evidence="5">
    <name type="scientific">mine drainage metagenome</name>
    <dbReference type="NCBI Taxonomy" id="410659"/>
    <lineage>
        <taxon>unclassified sequences</taxon>
        <taxon>metagenomes</taxon>
        <taxon>ecological metagenomes</taxon>
    </lineage>
</organism>